<dbReference type="GO" id="GO:0006355">
    <property type="term" value="P:regulation of DNA-templated transcription"/>
    <property type="evidence" value="ECO:0007669"/>
    <property type="project" value="InterPro"/>
</dbReference>
<dbReference type="InterPro" id="IPR050603">
    <property type="entry name" value="MYST_HAT"/>
</dbReference>
<dbReference type="InterPro" id="IPR040706">
    <property type="entry name" value="Zf-MYST"/>
</dbReference>
<dbReference type="InterPro" id="IPR025995">
    <property type="entry name" value="Tudor-knot"/>
</dbReference>
<feature type="region of interest" description="Disordered" evidence="7">
    <location>
        <begin position="1"/>
        <end position="139"/>
    </location>
</feature>
<dbReference type="GO" id="GO:0035267">
    <property type="term" value="C:NuA4 histone acetyltransferase complex"/>
    <property type="evidence" value="ECO:0007669"/>
    <property type="project" value="TreeGrafter"/>
</dbReference>
<evidence type="ECO:0000256" key="5">
    <source>
        <dbReference type="PIRSR" id="PIRSR602717-51"/>
    </source>
</evidence>
<feature type="compositionally biased region" description="Basic and acidic residues" evidence="7">
    <location>
        <begin position="121"/>
        <end position="138"/>
    </location>
</feature>
<dbReference type="PROSITE" id="PS51726">
    <property type="entry name" value="MYST_HAT"/>
    <property type="match status" value="1"/>
</dbReference>
<dbReference type="Gene3D" id="3.30.60.60">
    <property type="entry name" value="N-acetyl transferase-like"/>
    <property type="match status" value="1"/>
</dbReference>
<comment type="catalytic activity">
    <reaction evidence="6">
        <text>L-lysyl-[protein] + acetyl-CoA = N(6)-acetyl-L-lysyl-[protein] + CoA + H(+)</text>
        <dbReference type="Rhea" id="RHEA:45948"/>
        <dbReference type="Rhea" id="RHEA-COMP:9752"/>
        <dbReference type="Rhea" id="RHEA-COMP:10731"/>
        <dbReference type="ChEBI" id="CHEBI:15378"/>
        <dbReference type="ChEBI" id="CHEBI:29969"/>
        <dbReference type="ChEBI" id="CHEBI:57287"/>
        <dbReference type="ChEBI" id="CHEBI:57288"/>
        <dbReference type="ChEBI" id="CHEBI:61930"/>
        <dbReference type="EC" id="2.3.1.48"/>
    </reaction>
</comment>
<accession>A0A7E4VUX5</accession>
<proteinExistence type="inferred from homology"/>
<feature type="region of interest" description="Disordered" evidence="7">
    <location>
        <begin position="802"/>
        <end position="844"/>
    </location>
</feature>
<feature type="compositionally biased region" description="Acidic residues" evidence="7">
    <location>
        <begin position="962"/>
        <end position="996"/>
    </location>
</feature>
<dbReference type="InterPro" id="IPR016181">
    <property type="entry name" value="Acyl_CoA_acyltransferase"/>
</dbReference>
<feature type="region of interest" description="Disordered" evidence="7">
    <location>
        <begin position="718"/>
        <end position="738"/>
    </location>
</feature>
<dbReference type="Proteomes" id="UP000492821">
    <property type="component" value="Unassembled WGS sequence"/>
</dbReference>
<protein>
    <recommendedName>
        <fullName evidence="2 6">Histone acetyltransferase</fullName>
        <ecNumber evidence="2 6">2.3.1.48</ecNumber>
    </recommendedName>
</protein>
<evidence type="ECO:0000313" key="9">
    <source>
        <dbReference type="Proteomes" id="UP000492821"/>
    </source>
</evidence>
<feature type="region of interest" description="Disordered" evidence="7">
    <location>
        <begin position="897"/>
        <end position="996"/>
    </location>
</feature>
<dbReference type="InterPro" id="IPR002717">
    <property type="entry name" value="HAT_MYST-type"/>
</dbReference>
<dbReference type="GO" id="GO:0044545">
    <property type="term" value="C:NSL complex"/>
    <property type="evidence" value="ECO:0007669"/>
    <property type="project" value="TreeGrafter"/>
</dbReference>
<dbReference type="InterPro" id="IPR016197">
    <property type="entry name" value="Chromo-like_dom_sf"/>
</dbReference>
<feature type="compositionally biased region" description="Acidic residues" evidence="7">
    <location>
        <begin position="722"/>
        <end position="731"/>
    </location>
</feature>
<keyword evidence="6" id="KW-0539">Nucleus</keyword>
<comment type="similarity">
    <text evidence="1 6">Belongs to the MYST (SAS/MOZ) family.</text>
</comment>
<dbReference type="SUPFAM" id="SSF55729">
    <property type="entry name" value="Acyl-CoA N-acyltransferases (Nat)"/>
    <property type="match status" value="1"/>
</dbReference>
<dbReference type="PANTHER" id="PTHR10615">
    <property type="entry name" value="HISTONE ACETYLTRANSFERASE"/>
    <property type="match status" value="1"/>
</dbReference>
<feature type="domain" description="MYST-type HAT" evidence="8">
    <location>
        <begin position="304"/>
        <end position="580"/>
    </location>
</feature>
<keyword evidence="9" id="KW-1185">Reference proteome</keyword>
<evidence type="ECO:0000256" key="2">
    <source>
        <dbReference type="ARBA" id="ARBA00013184"/>
    </source>
</evidence>
<keyword evidence="3" id="KW-0808">Transferase</keyword>
<feature type="compositionally biased region" description="Basic and acidic residues" evidence="7">
    <location>
        <begin position="921"/>
        <end position="946"/>
    </location>
</feature>
<dbReference type="Pfam" id="PF01853">
    <property type="entry name" value="MOZ_SAS"/>
    <property type="match status" value="1"/>
</dbReference>
<dbReference type="PANTHER" id="PTHR10615:SF82">
    <property type="entry name" value="HISTONE ACETYLTRANSFERASE KAT8"/>
    <property type="match status" value="1"/>
</dbReference>
<dbReference type="Pfam" id="PF17772">
    <property type="entry name" value="zf-MYST"/>
    <property type="match status" value="1"/>
</dbReference>
<comment type="subcellular location">
    <subcellularLocation>
        <location evidence="6">Nucleus</location>
    </subcellularLocation>
</comment>
<evidence type="ECO:0000259" key="8">
    <source>
        <dbReference type="PROSITE" id="PS51726"/>
    </source>
</evidence>
<reference evidence="10" key="2">
    <citation type="submission" date="2020-10" db="UniProtKB">
        <authorList>
            <consortium name="WormBaseParasite"/>
        </authorList>
    </citation>
    <scope>IDENTIFICATION</scope>
</reference>
<evidence type="ECO:0000256" key="6">
    <source>
        <dbReference type="RuleBase" id="RU361211"/>
    </source>
</evidence>
<dbReference type="SUPFAM" id="SSF54160">
    <property type="entry name" value="Chromo domain-like"/>
    <property type="match status" value="1"/>
</dbReference>
<dbReference type="Pfam" id="PF11717">
    <property type="entry name" value="Tudor-knot"/>
    <property type="match status" value="1"/>
</dbReference>
<dbReference type="GO" id="GO:0072487">
    <property type="term" value="C:MSL complex"/>
    <property type="evidence" value="ECO:0007669"/>
    <property type="project" value="TreeGrafter"/>
</dbReference>
<dbReference type="EC" id="2.3.1.48" evidence="2 6"/>
<dbReference type="GO" id="GO:0005634">
    <property type="term" value="C:nucleus"/>
    <property type="evidence" value="ECO:0007669"/>
    <property type="project" value="UniProtKB-SubCell"/>
</dbReference>
<evidence type="ECO:0000256" key="7">
    <source>
        <dbReference type="SAM" id="MobiDB-lite"/>
    </source>
</evidence>
<sequence>MMPCSSKSVLPKKNGLRSSAAPPVKRIKREIVEDEDWKDLYDGEKDDGDDSGSTEAEKVESDDEYIPEEFKPEIKLEIPFFDKPANNRRTSKRISSSRKQTSSRRYSPSPCESQKPTPPRKRSEIKLEIRESVDREPSEDLTDVDINNLPIDAFLLVNRHQLPDGSPHEATIIDANYKYSESDRMFGGALIKLNEAARERSKVDPDRIHTVYYVHYEGMDRRMDEWIDTFDIAKVLRLKRRHTVPTVVSPPAAVVSQKSRSLSSAPGSAGILDTRHSRRKVTFQRNKDAGIVNAKCEKTHAENTAIKNIETIQLGESLLRCWYFSPYPHEFVNGDTRQLFICETCLMYFPHADLYSLHLATCINKTPPGAVIYSTDSFKVYEVIGAEHAFYCESLCLLSKLFLDHKTLYYNVSTFYFYVLCEVDEDGSHHLVGHFSKENFSLNNLACILVLPSHQRKGYGKFLIQLSYVLSIREGYTGTPEKPLSDLGKISYRGYWFWLIINVIIEHNIVEDMVISDVAELSGIAEEDVLITFEPEHMIKQIKGEIFLTINPETLEAAMTNPLYRVPAILIEPECIKFTRRYTVRRGSESSACESDDSIIMECIENGVDKISKLADKYNTCDNIEKLVEEDLEADGLLNFDKLNLTNNSQNRKALDDLATSLNIPHDGFYDPLESFNPNDAQFQFKLPQRHENALKICEELGINFAKVRRVRIDFPDHYETDSSDDDNEGYDFDKDLPPGTVLTVDPVSKQFVRIPKSELPKRLRKKKSDAPSPVLIIKNGVLKMPENPEDLIDPRKRRILARRRSPSAVPSEKFATPPTPSEADEECDPNGYGSEAETSTLPASVKSAIEAGSDGDSDVKVVGDKLPAVVNMDEIFHSVIHGLNVDTVVVVPEPVTAECDPSGSEAEDVTQNSADDDKPEAEPEAIKQIKADSPRPQRCTVKREAPNYSYALSDDSQGSAPEDDDEDDDDDGSLYEDEEDDDDSDDDLIIEESTE</sequence>
<feature type="active site" description="Proton donor/acceptor" evidence="5">
    <location>
        <position position="481"/>
    </location>
</feature>
<dbReference type="AlphaFoldDB" id="A0A7E4VUX5"/>
<evidence type="ECO:0000256" key="4">
    <source>
        <dbReference type="ARBA" id="ARBA00022990"/>
    </source>
</evidence>
<dbReference type="InterPro" id="IPR036388">
    <property type="entry name" value="WH-like_DNA-bd_sf"/>
</dbReference>
<reference evidence="9" key="1">
    <citation type="journal article" date="2013" name="Genetics">
        <title>The draft genome and transcriptome of Panagrellus redivivus are shaped by the harsh demands of a free-living lifestyle.</title>
        <authorList>
            <person name="Srinivasan J."/>
            <person name="Dillman A.R."/>
            <person name="Macchietto M.G."/>
            <person name="Heikkinen L."/>
            <person name="Lakso M."/>
            <person name="Fracchia K.M."/>
            <person name="Antoshechkin I."/>
            <person name="Mortazavi A."/>
            <person name="Wong G."/>
            <person name="Sternberg P.W."/>
        </authorList>
    </citation>
    <scope>NUCLEOTIDE SEQUENCE [LARGE SCALE GENOMIC DNA]</scope>
    <source>
        <strain evidence="9">MT8872</strain>
    </source>
</reference>
<dbReference type="Gene3D" id="3.40.630.30">
    <property type="match status" value="1"/>
</dbReference>
<evidence type="ECO:0000256" key="3">
    <source>
        <dbReference type="ARBA" id="ARBA00022679"/>
    </source>
</evidence>
<name>A0A7E4VUX5_PANRE</name>
<keyword evidence="4" id="KW-0007">Acetylation</keyword>
<evidence type="ECO:0000313" key="10">
    <source>
        <dbReference type="WBParaSite" id="Pan_g3395.t1"/>
    </source>
</evidence>
<dbReference type="GO" id="GO:0046972">
    <property type="term" value="F:histone H4K16 acetyltransferase activity"/>
    <property type="evidence" value="ECO:0007669"/>
    <property type="project" value="TreeGrafter"/>
</dbReference>
<evidence type="ECO:0000256" key="1">
    <source>
        <dbReference type="ARBA" id="ARBA00010107"/>
    </source>
</evidence>
<organism evidence="9 10">
    <name type="scientific">Panagrellus redivivus</name>
    <name type="common">Microworm</name>
    <dbReference type="NCBI Taxonomy" id="6233"/>
    <lineage>
        <taxon>Eukaryota</taxon>
        <taxon>Metazoa</taxon>
        <taxon>Ecdysozoa</taxon>
        <taxon>Nematoda</taxon>
        <taxon>Chromadorea</taxon>
        <taxon>Rhabditida</taxon>
        <taxon>Tylenchina</taxon>
        <taxon>Panagrolaimomorpha</taxon>
        <taxon>Panagrolaimoidea</taxon>
        <taxon>Panagrolaimidae</taxon>
        <taxon>Panagrellus</taxon>
    </lineage>
</organism>
<dbReference type="Gene3D" id="2.30.30.140">
    <property type="match status" value="1"/>
</dbReference>
<dbReference type="WBParaSite" id="Pan_g3395.t1">
    <property type="protein sequence ID" value="Pan_g3395.t1"/>
    <property type="gene ID" value="Pan_g3395"/>
</dbReference>
<dbReference type="Gene3D" id="1.10.10.10">
    <property type="entry name" value="Winged helix-like DNA-binding domain superfamily/Winged helix DNA-binding domain"/>
    <property type="match status" value="1"/>
</dbReference>